<comment type="caution">
    <text evidence="1">The sequence shown here is derived from an EMBL/GenBank/DDBJ whole genome shotgun (WGS) entry which is preliminary data.</text>
</comment>
<dbReference type="AlphaFoldDB" id="A0A2I1HVV7"/>
<protein>
    <submittedName>
        <fullName evidence="1">Uncharacterized protein</fullName>
    </submittedName>
</protein>
<accession>A0A2I1HVV7</accession>
<evidence type="ECO:0000313" key="1">
    <source>
        <dbReference type="EMBL" id="PKY63021.1"/>
    </source>
</evidence>
<keyword evidence="2" id="KW-1185">Reference proteome</keyword>
<evidence type="ECO:0000313" key="2">
    <source>
        <dbReference type="Proteomes" id="UP000234323"/>
    </source>
</evidence>
<dbReference type="Proteomes" id="UP000234323">
    <property type="component" value="Unassembled WGS sequence"/>
</dbReference>
<proteinExistence type="predicted"/>
<sequence>MSQCITEDIPILNSEFKPLGSIPLQCKKDEVKVQLKVQKLINQQLRSKGDPGEVGIFLNIGK</sequence>
<gene>
    <name evidence="1" type="ORF">RhiirA4_490717</name>
</gene>
<dbReference type="EMBL" id="LLXI01008750">
    <property type="protein sequence ID" value="PKY63021.1"/>
    <property type="molecule type" value="Genomic_DNA"/>
</dbReference>
<reference evidence="1 2" key="1">
    <citation type="submission" date="2015-10" db="EMBL/GenBank/DDBJ databases">
        <title>Genome analyses suggest a sexual origin of heterokaryosis in a supposedly ancient asexual fungus.</title>
        <authorList>
            <person name="Ropars J."/>
            <person name="Sedzielewska K."/>
            <person name="Noel J."/>
            <person name="Charron P."/>
            <person name="Farinelli L."/>
            <person name="Marton T."/>
            <person name="Kruger M."/>
            <person name="Pelin A."/>
            <person name="Brachmann A."/>
            <person name="Corradi N."/>
        </authorList>
    </citation>
    <scope>NUCLEOTIDE SEQUENCE [LARGE SCALE GENOMIC DNA]</scope>
    <source>
        <strain evidence="1 2">A4</strain>
    </source>
</reference>
<organism evidence="1 2">
    <name type="scientific">Rhizophagus irregularis</name>
    <dbReference type="NCBI Taxonomy" id="588596"/>
    <lineage>
        <taxon>Eukaryota</taxon>
        <taxon>Fungi</taxon>
        <taxon>Fungi incertae sedis</taxon>
        <taxon>Mucoromycota</taxon>
        <taxon>Glomeromycotina</taxon>
        <taxon>Glomeromycetes</taxon>
        <taxon>Glomerales</taxon>
        <taxon>Glomeraceae</taxon>
        <taxon>Rhizophagus</taxon>
    </lineage>
</organism>
<name>A0A2I1HVV7_9GLOM</name>